<feature type="signal peptide" evidence="1">
    <location>
        <begin position="1"/>
        <end position="24"/>
    </location>
</feature>
<dbReference type="Pfam" id="PF25077">
    <property type="entry name" value="DUF7800"/>
    <property type="match status" value="1"/>
</dbReference>
<proteinExistence type="predicted"/>
<comment type="caution">
    <text evidence="4">The sequence shown here is derived from an EMBL/GenBank/DDBJ whole genome shotgun (WGS) entry which is preliminary data.</text>
</comment>
<feature type="chain" id="PRO_5017662553" evidence="1">
    <location>
        <begin position="25"/>
        <end position="444"/>
    </location>
</feature>
<reference evidence="4 5" key="1">
    <citation type="submission" date="2018-08" db="EMBL/GenBank/DDBJ databases">
        <title>Wenzhouxiangella salilacus sp. nov., a novel bacterium isolated from a saline lake in Xinjiang Province, China.</title>
        <authorList>
            <person name="Han S."/>
        </authorList>
    </citation>
    <scope>NUCLEOTIDE SEQUENCE [LARGE SCALE GENOMIC DNA]</scope>
    <source>
        <strain evidence="4 5">XDB06</strain>
    </source>
</reference>
<dbReference type="InterPro" id="IPR038607">
    <property type="entry name" value="PhoD-like_sf"/>
</dbReference>
<name>A0A3E1K5C1_9GAMM</name>
<evidence type="ECO:0000256" key="1">
    <source>
        <dbReference type="SAM" id="SignalP"/>
    </source>
</evidence>
<dbReference type="InterPro" id="IPR056702">
    <property type="entry name" value="DUF7800"/>
</dbReference>
<accession>A0A3E1K5C1</accession>
<dbReference type="EMBL" id="QUZK01000054">
    <property type="protein sequence ID" value="RFF28884.1"/>
    <property type="molecule type" value="Genomic_DNA"/>
</dbReference>
<evidence type="ECO:0000313" key="5">
    <source>
        <dbReference type="Proteomes" id="UP000260351"/>
    </source>
</evidence>
<dbReference type="InterPro" id="IPR018946">
    <property type="entry name" value="PhoD-like_MPP"/>
</dbReference>
<feature type="domain" description="DUF7800" evidence="3">
    <location>
        <begin position="25"/>
        <end position="114"/>
    </location>
</feature>
<dbReference type="Pfam" id="PF09423">
    <property type="entry name" value="PhoD"/>
    <property type="match status" value="1"/>
</dbReference>
<keyword evidence="5" id="KW-1185">Reference proteome</keyword>
<dbReference type="AlphaFoldDB" id="A0A3E1K5C1"/>
<gene>
    <name evidence="4" type="ORF">DZC52_15315</name>
</gene>
<keyword evidence="1" id="KW-0732">Signal</keyword>
<dbReference type="SUPFAM" id="SSF56300">
    <property type="entry name" value="Metallo-dependent phosphatases"/>
    <property type="match status" value="1"/>
</dbReference>
<dbReference type="PANTHER" id="PTHR33987">
    <property type="entry name" value="CALCINEURIN-LIKE METALLO-PHOSPHOESTERASE SUPERFAMILY PROTEIN"/>
    <property type="match status" value="1"/>
</dbReference>
<organism evidence="4 5">
    <name type="scientific">Wenzhouxiangella sediminis</name>
    <dbReference type="NCBI Taxonomy" id="1792836"/>
    <lineage>
        <taxon>Bacteria</taxon>
        <taxon>Pseudomonadati</taxon>
        <taxon>Pseudomonadota</taxon>
        <taxon>Gammaproteobacteria</taxon>
        <taxon>Chromatiales</taxon>
        <taxon>Wenzhouxiangellaceae</taxon>
        <taxon>Wenzhouxiangella</taxon>
    </lineage>
</organism>
<dbReference type="CDD" id="cd07389">
    <property type="entry name" value="MPP_PhoD"/>
    <property type="match status" value="1"/>
</dbReference>
<evidence type="ECO:0000259" key="2">
    <source>
        <dbReference type="Pfam" id="PF09423"/>
    </source>
</evidence>
<dbReference type="PANTHER" id="PTHR33987:SF1">
    <property type="entry name" value="CALCINEURIN-LIKE METALLO-PHOSPHOESTERASE SUPERFAMILY PROTEIN"/>
    <property type="match status" value="1"/>
</dbReference>
<dbReference type="InterPro" id="IPR029052">
    <property type="entry name" value="Metallo-depent_PP-like"/>
</dbReference>
<dbReference type="Proteomes" id="UP000260351">
    <property type="component" value="Unassembled WGS sequence"/>
</dbReference>
<sequence length="444" mass="50648">MNKGFAMRVVFAVLLLGLSVSAMAAEIVAGPMPGHSTMRQVKVWVQTDEPAVVQIRYRAEEDDEWAFSESVAIDSSKANTATLLATDLEPGLTYAYEVLLDDEVQPAEHEQRFVTQPLWQWREDPPDFRFAMGSCAYINQPEYDRPGTPYGGDYRIFDAIADAEPAFMLWLGDNVYYREADWNSESGMYARFSHTRGHKALAKLVTGTHHYATWDDHDYGPNNADRGYAMRETALDVFDAFWPNPDFSAAGTGGVTNYFEWHDVGFFLLDNRYFRSANYRVTGERTILGEEQIDWLIDALKSSNASFKFVVMGGQFLNSAENSETYINLAPGERREILDRIEAERIPGVIFLSGDRHHSVLLKMDRYRNYPLYEWTVSPLTAGAHDPRDEAMQYDVDGSLYTERNFGMIEVTGPRNERVLTLTLHDSDGDEVWRDEIRQEDLQP</sequence>
<feature type="domain" description="PhoD-like phosphatase metallophosphatase" evidence="2">
    <location>
        <begin position="130"/>
        <end position="394"/>
    </location>
</feature>
<protein>
    <submittedName>
        <fullName evidence="4">Alkaline phosphatase family protein</fullName>
    </submittedName>
</protein>
<dbReference type="Gene3D" id="3.60.21.70">
    <property type="entry name" value="PhoD-like phosphatase"/>
    <property type="match status" value="1"/>
</dbReference>
<evidence type="ECO:0000313" key="4">
    <source>
        <dbReference type="EMBL" id="RFF28884.1"/>
    </source>
</evidence>
<evidence type="ECO:0000259" key="3">
    <source>
        <dbReference type="Pfam" id="PF25077"/>
    </source>
</evidence>